<evidence type="ECO:0000313" key="7">
    <source>
        <dbReference type="Proteomes" id="UP000199475"/>
    </source>
</evidence>
<reference evidence="6 7" key="1">
    <citation type="submission" date="2016-10" db="EMBL/GenBank/DDBJ databases">
        <authorList>
            <person name="de Groot N.N."/>
        </authorList>
    </citation>
    <scope>NUCLEOTIDE SEQUENCE [LARGE SCALE GENOMIC DNA]</scope>
    <source>
        <strain evidence="6 7">CGMCC 1.9159</strain>
    </source>
</reference>
<dbReference type="Pfam" id="PF00356">
    <property type="entry name" value="LacI"/>
    <property type="match status" value="1"/>
</dbReference>
<dbReference type="EMBL" id="FNGP01000001">
    <property type="protein sequence ID" value="SDL16529.1"/>
    <property type="molecule type" value="Genomic_DNA"/>
</dbReference>
<dbReference type="GO" id="GO:0000976">
    <property type="term" value="F:transcription cis-regulatory region binding"/>
    <property type="evidence" value="ECO:0007669"/>
    <property type="project" value="TreeGrafter"/>
</dbReference>
<keyword evidence="1" id="KW-0678">Repressor</keyword>
<dbReference type="Gene3D" id="3.40.50.2300">
    <property type="match status" value="2"/>
</dbReference>
<accession>A0A1G9HU95</accession>
<dbReference type="CDD" id="cd06288">
    <property type="entry name" value="PBP1_sucrose_transcription_regulator"/>
    <property type="match status" value="1"/>
</dbReference>
<dbReference type="CDD" id="cd01392">
    <property type="entry name" value="HTH_LacI"/>
    <property type="match status" value="1"/>
</dbReference>
<proteinExistence type="predicted"/>
<sequence>MSAADVAAAAGVSQTAVSFVLNGRDSGNIAADTKKRILEAADRLGYEPHFVAKSLRSRTTQSIGVVTDAVATSVFGGRLLAAAIERAHADGRILLLMDLLDRDELGPAAIRELERRQVDALIHVTMGFRVLDQLPESRIPLVLANCTARRADEWSVYPDDAYGATRALEHLVGLGHRRLAMLTGRWAPDAGLPDPGNISGPIRRDAFVAAARLHGAEVTVVETGWGINDGYHAAMQVLDVPPRERPTAIFAITDRAAVGAILAAARHGLSVPEDLSIIGFDDEEKMADCSVPPLTTIALPHAAMGDIAVTMAIAAAGGKTVDEPQRVLPCELLVRESTAPPKPARR</sequence>
<dbReference type="Gene3D" id="1.10.260.40">
    <property type="entry name" value="lambda repressor-like DNA-binding domains"/>
    <property type="match status" value="1"/>
</dbReference>
<dbReference type="SUPFAM" id="SSF53822">
    <property type="entry name" value="Periplasmic binding protein-like I"/>
    <property type="match status" value="1"/>
</dbReference>
<keyword evidence="7" id="KW-1185">Reference proteome</keyword>
<dbReference type="Pfam" id="PF13377">
    <property type="entry name" value="Peripla_BP_3"/>
    <property type="match status" value="1"/>
</dbReference>
<name>A0A1G9HU95_9ACTN</name>
<dbReference type="InterPro" id="IPR028082">
    <property type="entry name" value="Peripla_BP_I"/>
</dbReference>
<dbReference type="GO" id="GO:0003700">
    <property type="term" value="F:DNA-binding transcription factor activity"/>
    <property type="evidence" value="ECO:0007669"/>
    <property type="project" value="TreeGrafter"/>
</dbReference>
<dbReference type="InterPro" id="IPR000843">
    <property type="entry name" value="HTH_LacI"/>
</dbReference>
<feature type="domain" description="HTH lacI-type" evidence="5">
    <location>
        <begin position="1"/>
        <end position="57"/>
    </location>
</feature>
<dbReference type="PROSITE" id="PS50932">
    <property type="entry name" value="HTH_LACI_2"/>
    <property type="match status" value="1"/>
</dbReference>
<dbReference type="PANTHER" id="PTHR30146:SF148">
    <property type="entry name" value="HTH-TYPE TRANSCRIPTIONAL REPRESSOR PURR-RELATED"/>
    <property type="match status" value="1"/>
</dbReference>
<dbReference type="InterPro" id="IPR010982">
    <property type="entry name" value="Lambda_DNA-bd_dom_sf"/>
</dbReference>
<keyword evidence="2" id="KW-0805">Transcription regulation</keyword>
<evidence type="ECO:0000256" key="4">
    <source>
        <dbReference type="ARBA" id="ARBA00023163"/>
    </source>
</evidence>
<evidence type="ECO:0000256" key="1">
    <source>
        <dbReference type="ARBA" id="ARBA00022491"/>
    </source>
</evidence>
<dbReference type="AlphaFoldDB" id="A0A1G9HU95"/>
<dbReference type="InterPro" id="IPR046335">
    <property type="entry name" value="LacI/GalR-like_sensor"/>
</dbReference>
<dbReference type="SMART" id="SM00354">
    <property type="entry name" value="HTH_LACI"/>
    <property type="match status" value="1"/>
</dbReference>
<keyword evidence="4" id="KW-0804">Transcription</keyword>
<dbReference type="Proteomes" id="UP000199475">
    <property type="component" value="Unassembled WGS sequence"/>
</dbReference>
<evidence type="ECO:0000313" key="6">
    <source>
        <dbReference type="EMBL" id="SDL16529.1"/>
    </source>
</evidence>
<dbReference type="PANTHER" id="PTHR30146">
    <property type="entry name" value="LACI-RELATED TRANSCRIPTIONAL REPRESSOR"/>
    <property type="match status" value="1"/>
</dbReference>
<evidence type="ECO:0000256" key="3">
    <source>
        <dbReference type="ARBA" id="ARBA00023125"/>
    </source>
</evidence>
<gene>
    <name evidence="6" type="ORF">SAMN04488242_0531</name>
</gene>
<protein>
    <submittedName>
        <fullName evidence="6">LacI family transcriptional regulator</fullName>
    </submittedName>
</protein>
<dbReference type="STRING" id="686624.SAMN04488242_0531"/>
<keyword evidence="3" id="KW-0238">DNA-binding</keyword>
<evidence type="ECO:0000259" key="5">
    <source>
        <dbReference type="PROSITE" id="PS50932"/>
    </source>
</evidence>
<organism evidence="6 7">
    <name type="scientific">Tessaracoccus oleiagri</name>
    <dbReference type="NCBI Taxonomy" id="686624"/>
    <lineage>
        <taxon>Bacteria</taxon>
        <taxon>Bacillati</taxon>
        <taxon>Actinomycetota</taxon>
        <taxon>Actinomycetes</taxon>
        <taxon>Propionibacteriales</taxon>
        <taxon>Propionibacteriaceae</taxon>
        <taxon>Tessaracoccus</taxon>
    </lineage>
</organism>
<dbReference type="SUPFAM" id="SSF47413">
    <property type="entry name" value="lambda repressor-like DNA-binding domains"/>
    <property type="match status" value="1"/>
</dbReference>
<evidence type="ECO:0000256" key="2">
    <source>
        <dbReference type="ARBA" id="ARBA00023015"/>
    </source>
</evidence>